<dbReference type="STRING" id="284040.UK15_07955"/>
<sequence length="83" mass="8868">MCIRIAVVDDLPTIAHWDPDEVTILVNRGTHPHDLIRELHAILAVDLGAPAIPGAGLFCFCGTRIELPSEFTVTALPVGASNL</sequence>
<comment type="caution">
    <text evidence="1">The sequence shown here is derived from an EMBL/GenBank/DDBJ whole genome shotgun (WGS) entry which is preliminary data.</text>
</comment>
<organism evidence="1 2">
    <name type="scientific">Streptomyces variegatus</name>
    <dbReference type="NCBI Taxonomy" id="284040"/>
    <lineage>
        <taxon>Bacteria</taxon>
        <taxon>Bacillati</taxon>
        <taxon>Actinomycetota</taxon>
        <taxon>Actinomycetes</taxon>
        <taxon>Kitasatosporales</taxon>
        <taxon>Streptomycetaceae</taxon>
        <taxon>Streptomyces</taxon>
    </lineage>
</organism>
<evidence type="ECO:0000313" key="2">
    <source>
        <dbReference type="Proteomes" id="UP000034786"/>
    </source>
</evidence>
<dbReference type="Proteomes" id="UP000034786">
    <property type="component" value="Unassembled WGS sequence"/>
</dbReference>
<name>A0A0M2GVT9_9ACTN</name>
<keyword evidence="2" id="KW-1185">Reference proteome</keyword>
<accession>A0A0M2GVT9</accession>
<dbReference type="EMBL" id="JYJH01000004">
    <property type="protein sequence ID" value="KJK40265.1"/>
    <property type="molecule type" value="Genomic_DNA"/>
</dbReference>
<evidence type="ECO:0000313" key="1">
    <source>
        <dbReference type="EMBL" id="KJK40265.1"/>
    </source>
</evidence>
<proteinExistence type="predicted"/>
<dbReference type="PATRIC" id="fig|284040.3.peg.4885"/>
<dbReference type="AlphaFoldDB" id="A0A0M2GVT9"/>
<reference evidence="2" key="1">
    <citation type="submission" date="2015-02" db="EMBL/GenBank/DDBJ databases">
        <authorList>
            <person name="Ju K.-S."/>
            <person name="Doroghazi J.R."/>
            <person name="Metcalf W."/>
        </authorList>
    </citation>
    <scope>NUCLEOTIDE SEQUENCE [LARGE SCALE GENOMIC DNA]</scope>
    <source>
        <strain evidence="2">NRRL B-16380</strain>
    </source>
</reference>
<protein>
    <submittedName>
        <fullName evidence="1">Uncharacterized protein</fullName>
    </submittedName>
</protein>
<gene>
    <name evidence="1" type="ORF">UK15_07955</name>
</gene>